<organism evidence="2 3">
    <name type="scientific">Sistotremastrum niveocremeum HHB9708</name>
    <dbReference type="NCBI Taxonomy" id="1314777"/>
    <lineage>
        <taxon>Eukaryota</taxon>
        <taxon>Fungi</taxon>
        <taxon>Dikarya</taxon>
        <taxon>Basidiomycota</taxon>
        <taxon>Agaricomycotina</taxon>
        <taxon>Agaricomycetes</taxon>
        <taxon>Sistotremastrales</taxon>
        <taxon>Sistotremastraceae</taxon>
        <taxon>Sertulicium</taxon>
        <taxon>Sertulicium niveocremeum</taxon>
    </lineage>
</organism>
<proteinExistence type="predicted"/>
<keyword evidence="3" id="KW-1185">Reference proteome</keyword>
<evidence type="ECO:0000313" key="2">
    <source>
        <dbReference type="EMBL" id="KZS98191.1"/>
    </source>
</evidence>
<feature type="compositionally biased region" description="Basic and acidic residues" evidence="1">
    <location>
        <begin position="17"/>
        <end position="54"/>
    </location>
</feature>
<evidence type="ECO:0000256" key="1">
    <source>
        <dbReference type="SAM" id="MobiDB-lite"/>
    </source>
</evidence>
<sequence length="136" mass="15538">MLRQEKRAQSDGDDGCEGARRSERRLNMRGMLDLRKTEQVQQVTHRDSSRDEHQQQQNNSKLKEPLRPVGNSESDLPKPAERSESSWLQDESPAGTRKIFDTDPLRSGISEPSGYIITLFVSRRARPVYSLVAQTE</sequence>
<accession>A0A164ZXC2</accession>
<evidence type="ECO:0000313" key="3">
    <source>
        <dbReference type="Proteomes" id="UP000076722"/>
    </source>
</evidence>
<reference evidence="2 3" key="1">
    <citation type="journal article" date="2016" name="Mol. Biol. Evol.">
        <title>Comparative Genomics of Early-Diverging Mushroom-Forming Fungi Provides Insights into the Origins of Lignocellulose Decay Capabilities.</title>
        <authorList>
            <person name="Nagy L.G."/>
            <person name="Riley R."/>
            <person name="Tritt A."/>
            <person name="Adam C."/>
            <person name="Daum C."/>
            <person name="Floudas D."/>
            <person name="Sun H."/>
            <person name="Yadav J.S."/>
            <person name="Pangilinan J."/>
            <person name="Larsson K.H."/>
            <person name="Matsuura K."/>
            <person name="Barry K."/>
            <person name="Labutti K."/>
            <person name="Kuo R."/>
            <person name="Ohm R.A."/>
            <person name="Bhattacharya S.S."/>
            <person name="Shirouzu T."/>
            <person name="Yoshinaga Y."/>
            <person name="Martin F.M."/>
            <person name="Grigoriev I.V."/>
            <person name="Hibbett D.S."/>
        </authorList>
    </citation>
    <scope>NUCLEOTIDE SEQUENCE [LARGE SCALE GENOMIC DNA]</scope>
    <source>
        <strain evidence="2 3">HHB9708</strain>
    </source>
</reference>
<feature type="compositionally biased region" description="Basic and acidic residues" evidence="1">
    <location>
        <begin position="1"/>
        <end position="10"/>
    </location>
</feature>
<feature type="region of interest" description="Disordered" evidence="1">
    <location>
        <begin position="1"/>
        <end position="111"/>
    </location>
</feature>
<dbReference type="Proteomes" id="UP000076722">
    <property type="component" value="Unassembled WGS sequence"/>
</dbReference>
<protein>
    <submittedName>
        <fullName evidence="2">Uncharacterized protein</fullName>
    </submittedName>
</protein>
<feature type="compositionally biased region" description="Basic and acidic residues" evidence="1">
    <location>
        <begin position="75"/>
        <end position="84"/>
    </location>
</feature>
<gene>
    <name evidence="2" type="ORF">SISNIDRAFT_462223</name>
</gene>
<dbReference type="EMBL" id="KV419395">
    <property type="protein sequence ID" value="KZS98191.1"/>
    <property type="molecule type" value="Genomic_DNA"/>
</dbReference>
<name>A0A164ZXC2_9AGAM</name>
<dbReference type="AlphaFoldDB" id="A0A164ZXC2"/>